<dbReference type="Proteomes" id="UP000034682">
    <property type="component" value="Unassembled WGS sequence"/>
</dbReference>
<dbReference type="EMBL" id="LCOK01000012">
    <property type="protein sequence ID" value="KKU76801.1"/>
    <property type="molecule type" value="Genomic_DNA"/>
</dbReference>
<sequence length="71" mass="7976">MDDNKPVYVGDKSRCDSCKKIFIINEPVFVDEGKDLVFCHLDPAGSSCLVSWVFLMGEMVNATTMRYHGNT</sequence>
<reference evidence="1 2" key="1">
    <citation type="journal article" date="2015" name="Nature">
        <title>rRNA introns, odd ribosomes, and small enigmatic genomes across a large radiation of phyla.</title>
        <authorList>
            <person name="Brown C.T."/>
            <person name="Hug L.A."/>
            <person name="Thomas B.C."/>
            <person name="Sharon I."/>
            <person name="Castelle C.J."/>
            <person name="Singh A."/>
            <person name="Wilkins M.J."/>
            <person name="Williams K.H."/>
            <person name="Banfield J.F."/>
        </authorList>
    </citation>
    <scope>NUCLEOTIDE SEQUENCE [LARGE SCALE GENOMIC DNA]</scope>
</reference>
<accession>A0A0G1T4P7</accession>
<organism evidence="1 2">
    <name type="scientific">Candidatus Giovannonibacteria bacterium GW2011_GWB1_47_6b</name>
    <dbReference type="NCBI Taxonomy" id="1618655"/>
    <lineage>
        <taxon>Bacteria</taxon>
        <taxon>Candidatus Giovannoniibacteriota</taxon>
    </lineage>
</organism>
<name>A0A0G1T4P7_9BACT</name>
<protein>
    <submittedName>
        <fullName evidence="1">Uncharacterized protein</fullName>
    </submittedName>
</protein>
<evidence type="ECO:0000313" key="1">
    <source>
        <dbReference type="EMBL" id="KKU76801.1"/>
    </source>
</evidence>
<comment type="caution">
    <text evidence="1">The sequence shown here is derived from an EMBL/GenBank/DDBJ whole genome shotgun (WGS) entry which is preliminary data.</text>
</comment>
<proteinExistence type="predicted"/>
<dbReference type="AlphaFoldDB" id="A0A0G1T4P7"/>
<gene>
    <name evidence="1" type="ORF">UY02_C0012G0007</name>
</gene>
<evidence type="ECO:0000313" key="2">
    <source>
        <dbReference type="Proteomes" id="UP000034682"/>
    </source>
</evidence>